<sequence length="489" mass="56738">MDPLVEAMWHNQAISDLPRLPDDILRAVIQNLDNCGVECLRRVSRKFIPLCDEEILSRPHTFQPRWKLKDRGGPSAWPRFEVFSGPWRDSAAAERQRLLQLLARDWYCEGCRDARAASDWDRRVEQLTRYLYCYFCEAEHPACLFSAQQRHSTTRRRRCIAHEGYIRLCQHDEGIVRWSKVSRIRQRLKKGVKNKRDFEICCEDISHVVPCAHTGTQRSGQRIFKPDCDDYHCIERPSPKLSVKGSKIWLYWTAHLPVESNGRPLTAVGLRPRIAEIRESCGRFLYPAMTSTEDVPEMRCFDPNDCDCVLLEGHENIERRFSSSLNSDRVCRLNTSRRLYPLCRSSSLWSAASLVDSIQRLLLTHKLGLRRKCGSSPKRHRARLDFNFSSGPGRSNVQCWPCHAGNSCLIFDYTRVLTIGCEGAIGVQWYQALDPDSYSLTEDEEGFGIYWCRQNECRNYCERVPGFSRIIRGAKYHRSMDAYWSSVII</sequence>
<evidence type="ECO:0000313" key="3">
    <source>
        <dbReference type="Proteomes" id="UP001265746"/>
    </source>
</evidence>
<dbReference type="EMBL" id="JAUJFL010000006">
    <property type="protein sequence ID" value="KAK2601066.1"/>
    <property type="molecule type" value="Genomic_DNA"/>
</dbReference>
<gene>
    <name evidence="2" type="ORF">N8I77_010539</name>
</gene>
<proteinExistence type="predicted"/>
<comment type="caution">
    <text evidence="2">The sequence shown here is derived from an EMBL/GenBank/DDBJ whole genome shotgun (WGS) entry which is preliminary data.</text>
</comment>
<dbReference type="SUPFAM" id="SSF81383">
    <property type="entry name" value="F-box domain"/>
    <property type="match status" value="1"/>
</dbReference>
<feature type="domain" description="F-box" evidence="1">
    <location>
        <begin position="14"/>
        <end position="65"/>
    </location>
</feature>
<name>A0AAD9S8N8_PHOAM</name>
<dbReference type="PROSITE" id="PS50181">
    <property type="entry name" value="FBOX"/>
    <property type="match status" value="1"/>
</dbReference>
<dbReference type="AlphaFoldDB" id="A0AAD9S8N8"/>
<organism evidence="2 3">
    <name type="scientific">Phomopsis amygdali</name>
    <name type="common">Fusicoccum amygdali</name>
    <dbReference type="NCBI Taxonomy" id="1214568"/>
    <lineage>
        <taxon>Eukaryota</taxon>
        <taxon>Fungi</taxon>
        <taxon>Dikarya</taxon>
        <taxon>Ascomycota</taxon>
        <taxon>Pezizomycotina</taxon>
        <taxon>Sordariomycetes</taxon>
        <taxon>Sordariomycetidae</taxon>
        <taxon>Diaporthales</taxon>
        <taxon>Diaporthaceae</taxon>
        <taxon>Diaporthe</taxon>
    </lineage>
</organism>
<evidence type="ECO:0000259" key="1">
    <source>
        <dbReference type="PROSITE" id="PS50181"/>
    </source>
</evidence>
<reference evidence="2" key="1">
    <citation type="submission" date="2023-06" db="EMBL/GenBank/DDBJ databases">
        <authorList>
            <person name="Noh H."/>
        </authorList>
    </citation>
    <scope>NUCLEOTIDE SEQUENCE</scope>
    <source>
        <strain evidence="2">DUCC20226</strain>
    </source>
</reference>
<dbReference type="InterPro" id="IPR036047">
    <property type="entry name" value="F-box-like_dom_sf"/>
</dbReference>
<accession>A0AAD9S8N8</accession>
<protein>
    <recommendedName>
        <fullName evidence="1">F-box domain-containing protein</fullName>
    </recommendedName>
</protein>
<dbReference type="Proteomes" id="UP001265746">
    <property type="component" value="Unassembled WGS sequence"/>
</dbReference>
<keyword evidence="3" id="KW-1185">Reference proteome</keyword>
<dbReference type="InterPro" id="IPR001810">
    <property type="entry name" value="F-box_dom"/>
</dbReference>
<evidence type="ECO:0000313" key="2">
    <source>
        <dbReference type="EMBL" id="KAK2601066.1"/>
    </source>
</evidence>